<accession>A0A1T4T2S0</accession>
<dbReference type="InterPro" id="IPR012338">
    <property type="entry name" value="Beta-lactam/transpept-like"/>
</dbReference>
<dbReference type="SUPFAM" id="SSF56601">
    <property type="entry name" value="beta-lactamase/transpeptidase-like"/>
    <property type="match status" value="1"/>
</dbReference>
<dbReference type="GO" id="GO:0071972">
    <property type="term" value="F:peptidoglycan L,D-transpeptidase activity"/>
    <property type="evidence" value="ECO:0007669"/>
    <property type="project" value="TreeGrafter"/>
</dbReference>
<dbReference type="Gene3D" id="3.40.710.10">
    <property type="entry name" value="DD-peptidase/beta-lactamase superfamily"/>
    <property type="match status" value="1"/>
</dbReference>
<dbReference type="GO" id="GO:0071555">
    <property type="term" value="P:cell wall organization"/>
    <property type="evidence" value="ECO:0007669"/>
    <property type="project" value="TreeGrafter"/>
</dbReference>
<feature type="domain" description="Penicillin-binding protein transpeptidase" evidence="1">
    <location>
        <begin position="158"/>
        <end position="477"/>
    </location>
</feature>
<protein>
    <submittedName>
        <fullName evidence="3">Cell elongation-specific peptidoglycan D,D-transpeptidase</fullName>
    </submittedName>
</protein>
<dbReference type="PANTHER" id="PTHR30627">
    <property type="entry name" value="PEPTIDOGLYCAN D,D-TRANSPEPTIDASE"/>
    <property type="match status" value="1"/>
</dbReference>
<dbReference type="Pfam" id="PF21922">
    <property type="entry name" value="PBP_dimer_2"/>
    <property type="match status" value="1"/>
</dbReference>
<dbReference type="PANTHER" id="PTHR30627:SF24">
    <property type="entry name" value="PENICILLIN-BINDING PROTEIN 4B"/>
    <property type="match status" value="1"/>
</dbReference>
<evidence type="ECO:0000313" key="3">
    <source>
        <dbReference type="EMBL" id="SKA34820.1"/>
    </source>
</evidence>
<dbReference type="Proteomes" id="UP000190637">
    <property type="component" value="Unassembled WGS sequence"/>
</dbReference>
<dbReference type="Gene3D" id="3.90.1310.10">
    <property type="entry name" value="Penicillin-binding protein 2a (Domain 2)"/>
    <property type="match status" value="1"/>
</dbReference>
<dbReference type="AlphaFoldDB" id="A0A1T4T2S0"/>
<dbReference type="Pfam" id="PF00905">
    <property type="entry name" value="Transpeptidase"/>
    <property type="match status" value="1"/>
</dbReference>
<proteinExistence type="predicted"/>
<evidence type="ECO:0000259" key="2">
    <source>
        <dbReference type="Pfam" id="PF21922"/>
    </source>
</evidence>
<dbReference type="GO" id="GO:0008658">
    <property type="term" value="F:penicillin binding"/>
    <property type="evidence" value="ECO:0007669"/>
    <property type="project" value="InterPro"/>
</dbReference>
<sequence>MNKPIRRLAVFTMALFGVLLLNVTWIQAVQAEWLREHPYNSRQYTEQLTIARGPIVAGNEQIAYSEPIQDSDRYQRVYEHPELYAHPVGVFRSGSANGIEQTENSFLDGSDSRLFVRNFLDMLTGEESKGATVNLTLDPKAQQAALEAFQSIAPDKKGAAVALDPQTGAVLASVSLPTYDANSVASVENPGDAADQWVAYENDPNQPLLNRAFNERYPPGSTFKIVTAAAALENGASPDSTMDAPDQLQIGGASLPNATPGGTCNGGSPDTLAHSIMISCNTSMANWAKSLGADTMAAQAEAFGFNSGTMEVPVDVAESLYPADIDENFLAMSGIGQGNVEATPLQMAMVAAGVANGGDVMKPYLVESVQGPDLSEITAATPEVYSEAVSSQTAEELTQMMIGVTEGAEGSGPSGAIPGIQVAGKTGTAETGDGDTHNWFISFAPANDPQVAVAVVVERGNSSGNTLAAPIAKEIMEAVINE</sequence>
<evidence type="ECO:0000313" key="4">
    <source>
        <dbReference type="Proteomes" id="UP000190637"/>
    </source>
</evidence>
<reference evidence="3 4" key="1">
    <citation type="submission" date="2017-02" db="EMBL/GenBank/DDBJ databases">
        <authorList>
            <person name="Peterson S.W."/>
        </authorList>
    </citation>
    <scope>NUCLEOTIDE SEQUENCE [LARGE SCALE GENOMIC DNA]</scope>
    <source>
        <strain evidence="3 4">DSM 45154</strain>
    </source>
</reference>
<name>A0A1T4T2S0_9ACTN</name>
<organism evidence="3 4">
    <name type="scientific">Marinactinospora thermotolerans DSM 45154</name>
    <dbReference type="NCBI Taxonomy" id="1122192"/>
    <lineage>
        <taxon>Bacteria</taxon>
        <taxon>Bacillati</taxon>
        <taxon>Actinomycetota</taxon>
        <taxon>Actinomycetes</taxon>
        <taxon>Streptosporangiales</taxon>
        <taxon>Nocardiopsidaceae</taxon>
        <taxon>Marinactinospora</taxon>
    </lineage>
</organism>
<dbReference type="InterPro" id="IPR050515">
    <property type="entry name" value="Beta-lactam/transpept"/>
</dbReference>
<dbReference type="OrthoDB" id="9766847at2"/>
<dbReference type="InterPro" id="IPR054120">
    <property type="entry name" value="PBPA_dimer"/>
</dbReference>
<feature type="domain" description="Penicillin binding protein A dimerisation" evidence="2">
    <location>
        <begin position="52"/>
        <end position="133"/>
    </location>
</feature>
<dbReference type="InterPro" id="IPR001460">
    <property type="entry name" value="PCN-bd_Tpept"/>
</dbReference>
<dbReference type="GO" id="GO:0005886">
    <property type="term" value="C:plasma membrane"/>
    <property type="evidence" value="ECO:0007669"/>
    <property type="project" value="TreeGrafter"/>
</dbReference>
<keyword evidence="4" id="KW-1185">Reference proteome</keyword>
<evidence type="ECO:0000259" key="1">
    <source>
        <dbReference type="Pfam" id="PF00905"/>
    </source>
</evidence>
<dbReference type="EMBL" id="FUWS01000013">
    <property type="protein sequence ID" value="SKA34820.1"/>
    <property type="molecule type" value="Genomic_DNA"/>
</dbReference>
<gene>
    <name evidence="3" type="ORF">SAMN02745673_04403</name>
</gene>
<dbReference type="RefSeq" id="WP_078763633.1">
    <property type="nucleotide sequence ID" value="NZ_FUWS01000013.1"/>
</dbReference>
<dbReference type="STRING" id="1122192.SAMN02745673_04403"/>